<dbReference type="InterPro" id="IPR002882">
    <property type="entry name" value="CofD"/>
</dbReference>
<dbReference type="HAMAP" id="MF_00973">
    <property type="entry name" value="Gluconeogen_factor"/>
    <property type="match status" value="1"/>
</dbReference>
<dbReference type="PANTHER" id="PTHR30135:SF3">
    <property type="entry name" value="GLUCONEOGENESIS FACTOR-RELATED"/>
    <property type="match status" value="1"/>
</dbReference>
<dbReference type="AlphaFoldDB" id="A0A6J6FGK9"/>
<evidence type="ECO:0000313" key="2">
    <source>
        <dbReference type="EMBL" id="CAB4583558.1"/>
    </source>
</evidence>
<dbReference type="CDD" id="cd07187">
    <property type="entry name" value="YvcK_like"/>
    <property type="match status" value="1"/>
</dbReference>
<dbReference type="PANTHER" id="PTHR30135">
    <property type="entry name" value="UNCHARACTERIZED PROTEIN YVCK-RELATED"/>
    <property type="match status" value="1"/>
</dbReference>
<dbReference type="InterPro" id="IPR038136">
    <property type="entry name" value="CofD-like_dom_sf"/>
</dbReference>
<organism evidence="2">
    <name type="scientific">freshwater metagenome</name>
    <dbReference type="NCBI Taxonomy" id="449393"/>
    <lineage>
        <taxon>unclassified sequences</taxon>
        <taxon>metagenomes</taxon>
        <taxon>ecological metagenomes</taxon>
    </lineage>
</organism>
<dbReference type="Gene3D" id="3.40.50.10680">
    <property type="entry name" value="CofD-like domains"/>
    <property type="match status" value="1"/>
</dbReference>
<sequence length="322" mass="34647">MSGRNPRVVALGGGHGLAATLSALRGITSDITAIVTVADNGGSSGRLREEFSIYPPGDLRMALAALCSDDVWGRSWAQIMQYRFQSDGDLNGHAVGNLLLAALWNKGDDPVSGLDRVGSLLKVIGRVLPMSQEPLDIEATFTNSTGRFIVKGQVQVATAKGRLESLRLHPENPSARIESIAAITDADWIVMGPGSWFSSVLPHLLVPQQREALIASKAKKFLILNLDSTISNSSTSNLGEYAGYTPIEHIEILRQYAPGLRFDYIIADESLVGQGEEIEKYLSSTGGELVVGDLRDASALIHHDPRKLTSLLAHMARELLVG</sequence>
<dbReference type="SUPFAM" id="SSF142338">
    <property type="entry name" value="CofD-like"/>
    <property type="match status" value="1"/>
</dbReference>
<evidence type="ECO:0000256" key="1">
    <source>
        <dbReference type="ARBA" id="ARBA00022490"/>
    </source>
</evidence>
<reference evidence="2" key="1">
    <citation type="submission" date="2020-05" db="EMBL/GenBank/DDBJ databases">
        <authorList>
            <person name="Chiriac C."/>
            <person name="Salcher M."/>
            <person name="Ghai R."/>
            <person name="Kavagutti S V."/>
        </authorList>
    </citation>
    <scope>NUCLEOTIDE SEQUENCE</scope>
</reference>
<dbReference type="NCBIfam" id="TIGR01826">
    <property type="entry name" value="CofD_related"/>
    <property type="match status" value="1"/>
</dbReference>
<gene>
    <name evidence="2" type="ORF">UFOPK1775_00145</name>
</gene>
<dbReference type="GO" id="GO:0043743">
    <property type="term" value="F:LPPG:FO 2-phospho-L-lactate transferase activity"/>
    <property type="evidence" value="ECO:0007669"/>
    <property type="project" value="InterPro"/>
</dbReference>
<proteinExistence type="inferred from homology"/>
<keyword evidence="1" id="KW-0963">Cytoplasm</keyword>
<dbReference type="EMBL" id="CAEZUB010000007">
    <property type="protein sequence ID" value="CAB4583558.1"/>
    <property type="molecule type" value="Genomic_DNA"/>
</dbReference>
<dbReference type="Pfam" id="PF01933">
    <property type="entry name" value="CofD"/>
    <property type="match status" value="1"/>
</dbReference>
<protein>
    <submittedName>
        <fullName evidence="2">Unannotated protein</fullName>
    </submittedName>
</protein>
<name>A0A6J6FGK9_9ZZZZ</name>
<accession>A0A6J6FGK9</accession>
<dbReference type="InterPro" id="IPR010119">
    <property type="entry name" value="Gluconeogen_factor"/>
</dbReference>